<evidence type="ECO:0000313" key="2">
    <source>
        <dbReference type="EMBL" id="DAE14801.1"/>
    </source>
</evidence>
<proteinExistence type="predicted"/>
<reference evidence="2" key="1">
    <citation type="journal article" date="2021" name="Proc. Natl. Acad. Sci. U.S.A.">
        <title>A Catalog of Tens of Thousands of Viruses from Human Metagenomes Reveals Hidden Associations with Chronic Diseases.</title>
        <authorList>
            <person name="Tisza M.J."/>
            <person name="Buck C.B."/>
        </authorList>
    </citation>
    <scope>NUCLEOTIDE SEQUENCE</scope>
    <source>
        <strain evidence="2">CtTBd21</strain>
    </source>
</reference>
<organism evidence="2">
    <name type="scientific">Siphoviridae sp. ctTBd21</name>
    <dbReference type="NCBI Taxonomy" id="2825516"/>
    <lineage>
        <taxon>Viruses</taxon>
        <taxon>Duplodnaviria</taxon>
        <taxon>Heunggongvirae</taxon>
        <taxon>Uroviricota</taxon>
        <taxon>Caudoviricetes</taxon>
    </lineage>
</organism>
<accession>A0A8S5Q7I3</accession>
<dbReference type="Gene3D" id="3.40.50.10400">
    <property type="entry name" value="Hypothetical protein PA1492"/>
    <property type="match status" value="1"/>
</dbReference>
<feature type="domain" description="DUF7768" evidence="1">
    <location>
        <begin position="38"/>
        <end position="133"/>
    </location>
</feature>
<protein>
    <submittedName>
        <fullName evidence="2">Deoxyribosyltransferase</fullName>
    </submittedName>
</protein>
<sequence length="145" mass="16615">MGVSKYNSEGYYDPVVYEALTRIEAEERAARAAAAYRPLVYICSPYAGDVEKNTFRARAFSRFAVERHCIPIAPHLLCPQYLDEETERWLGLKMGIVFMGKCEEVWVFGDTVSEGMAAEIEKARKLRKKIRYFTDDLREKEGMAG</sequence>
<dbReference type="EMBL" id="BK015593">
    <property type="protein sequence ID" value="DAE14801.1"/>
    <property type="molecule type" value="Genomic_DNA"/>
</dbReference>
<dbReference type="InterPro" id="IPR056670">
    <property type="entry name" value="DUF7768"/>
</dbReference>
<evidence type="ECO:0000259" key="1">
    <source>
        <dbReference type="Pfam" id="PF24963"/>
    </source>
</evidence>
<dbReference type="Pfam" id="PF24963">
    <property type="entry name" value="DUF7768"/>
    <property type="match status" value="1"/>
</dbReference>
<name>A0A8S5Q7I3_9CAUD</name>